<comment type="subcellular location">
    <subcellularLocation>
        <location evidence="1">Cell outer membrane</location>
        <topology evidence="1">Multi-pass membrane protein</topology>
    </subcellularLocation>
</comment>
<keyword evidence="18" id="KW-1185">Reference proteome</keyword>
<keyword evidence="9 13" id="KW-0798">TonB box</keyword>
<evidence type="ECO:0000313" key="18">
    <source>
        <dbReference type="Proteomes" id="UP000502415"/>
    </source>
</evidence>
<dbReference type="GO" id="GO:0006826">
    <property type="term" value="P:iron ion transport"/>
    <property type="evidence" value="ECO:0007669"/>
    <property type="project" value="UniProtKB-KW"/>
</dbReference>
<evidence type="ECO:0000256" key="4">
    <source>
        <dbReference type="ARBA" id="ARBA00022452"/>
    </source>
</evidence>
<dbReference type="Pfam" id="PF00593">
    <property type="entry name" value="TonB_dep_Rec_b-barrel"/>
    <property type="match status" value="1"/>
</dbReference>
<evidence type="ECO:0000313" key="17">
    <source>
        <dbReference type="EMBL" id="QJE02758.1"/>
    </source>
</evidence>
<reference evidence="17 18" key="1">
    <citation type="submission" date="2020-04" db="EMBL/GenBank/DDBJ databases">
        <title>Genome sequencing of novel species.</title>
        <authorList>
            <person name="Heo J."/>
            <person name="Kim S.-J."/>
            <person name="Kim J.-S."/>
            <person name="Hong S.-B."/>
            <person name="Kwon S.-W."/>
        </authorList>
    </citation>
    <scope>NUCLEOTIDE SEQUENCE [LARGE SCALE GENOMIC DNA]</scope>
    <source>
        <strain evidence="17 18">GN2-R2</strain>
    </source>
</reference>
<keyword evidence="6" id="KW-0812">Transmembrane</keyword>
<dbReference type="InterPro" id="IPR012910">
    <property type="entry name" value="Plug_dom"/>
</dbReference>
<keyword evidence="7" id="KW-0408">Iron</keyword>
<sequence>MKPSLILGLAGALCAVAHAQAQTAPDSLPSQQQDPVQPIPATVRVSAHYDNGVGTADAASEGTVTAALIASRPALRPGEVLEFVPGVIVTQHSGDGKANQYFLRGFNLDHGTDFATFVDSMPVNMRTHAHGQGYTDLNFLIPELIGKIHYRKGPYYADEGDFASAGAAHMGLVDKLDRGLAALTVGADGYRRAVAADSSALGAGNLLYAVELAHNDGPWRTPEAFHKSSALLRWTGAIGIDRFSLTAMAYRGAWHATSQIPLRAVQGGALDEFAAVDPSDGGHTARYSLSAEWRRRTADTLSEAHAYAVRSDLALYNDFTYFLDDPVNGDQFLQTERRKMGGFDLAHTWFGQLAGRPMNNAVGLQGRFDRIAPLGLYASARQRILSTTAESRVSEASAAAWFQNTVQWTPWLRSIAGVRWDRYRFDVASSILENSGTADDHVASPKLSLVFGPWNKTEFFANYGEGFHSNDARGTTAHLAARELEPVDPVTPLVKTRGAEIGARSEIVPGLQSSMALWGLRSASELVFSGDAGDTSPSRASKRSGIEWNNHYVANRWLLLDLDLAWSRARYTGVDAAGDHVPGAVEKVASFGATVNDAGPWSGAFQLRWFGPRPLIEDDSVRSSSTAIAYLRAGYRIDRRWQLTADVFNLFDHKASDVDYYYASRLPGEPAGGVDDIHYHPVEPRTLRLTLRTTF</sequence>
<protein>
    <submittedName>
        <fullName evidence="17">TonB-dependent receptor</fullName>
    </submittedName>
</protein>
<proteinExistence type="inferred from homology"/>
<dbReference type="InterPro" id="IPR039426">
    <property type="entry name" value="TonB-dep_rcpt-like"/>
</dbReference>
<gene>
    <name evidence="17" type="ORF">HH212_24400</name>
</gene>
<evidence type="ECO:0000259" key="15">
    <source>
        <dbReference type="Pfam" id="PF00593"/>
    </source>
</evidence>
<keyword evidence="10 13" id="KW-0472">Membrane</keyword>
<dbReference type="EMBL" id="CP051685">
    <property type="protein sequence ID" value="QJE02758.1"/>
    <property type="molecule type" value="Genomic_DNA"/>
</dbReference>
<evidence type="ECO:0000256" key="10">
    <source>
        <dbReference type="ARBA" id="ARBA00023136"/>
    </source>
</evidence>
<evidence type="ECO:0000256" key="8">
    <source>
        <dbReference type="ARBA" id="ARBA00023065"/>
    </source>
</evidence>
<accession>A0A7Z2ZUP2</accession>
<dbReference type="InterPro" id="IPR036942">
    <property type="entry name" value="Beta-barrel_TonB_sf"/>
</dbReference>
<keyword evidence="11 17" id="KW-0675">Receptor</keyword>
<evidence type="ECO:0000256" key="7">
    <source>
        <dbReference type="ARBA" id="ARBA00023004"/>
    </source>
</evidence>
<evidence type="ECO:0000256" key="3">
    <source>
        <dbReference type="ARBA" id="ARBA00022448"/>
    </source>
</evidence>
<evidence type="ECO:0000256" key="1">
    <source>
        <dbReference type="ARBA" id="ARBA00004571"/>
    </source>
</evidence>
<dbReference type="PANTHER" id="PTHR32552">
    <property type="entry name" value="FERRICHROME IRON RECEPTOR-RELATED"/>
    <property type="match status" value="1"/>
</dbReference>
<dbReference type="PANTHER" id="PTHR32552:SF81">
    <property type="entry name" value="TONB-DEPENDENT OUTER MEMBRANE RECEPTOR"/>
    <property type="match status" value="1"/>
</dbReference>
<name>A0A7Z2ZUP2_9BURK</name>
<evidence type="ECO:0000256" key="5">
    <source>
        <dbReference type="ARBA" id="ARBA00022496"/>
    </source>
</evidence>
<dbReference type="Gene3D" id="2.40.170.20">
    <property type="entry name" value="TonB-dependent receptor, beta-barrel domain"/>
    <property type="match status" value="1"/>
</dbReference>
<keyword evidence="8" id="KW-0406">Ion transport</keyword>
<comment type="similarity">
    <text evidence="2 13">Belongs to the TonB-dependent receptor family.</text>
</comment>
<evidence type="ECO:0000256" key="11">
    <source>
        <dbReference type="ARBA" id="ARBA00023170"/>
    </source>
</evidence>
<evidence type="ECO:0000259" key="16">
    <source>
        <dbReference type="Pfam" id="PF07715"/>
    </source>
</evidence>
<keyword evidence="12" id="KW-0998">Cell outer membrane</keyword>
<feature type="domain" description="TonB-dependent receptor-like beta-barrel" evidence="15">
    <location>
        <begin position="278"/>
        <end position="650"/>
    </location>
</feature>
<keyword evidence="5" id="KW-0410">Iron transport</keyword>
<dbReference type="AlphaFoldDB" id="A0A7Z2ZUP2"/>
<dbReference type="KEGG" id="mfy:HH212_24400"/>
<feature type="chain" id="PRO_5031091115" evidence="14">
    <location>
        <begin position="20"/>
        <end position="695"/>
    </location>
</feature>
<evidence type="ECO:0000256" key="6">
    <source>
        <dbReference type="ARBA" id="ARBA00022692"/>
    </source>
</evidence>
<dbReference type="RefSeq" id="WP_170204840.1">
    <property type="nucleotide sequence ID" value="NZ_CP051685.1"/>
</dbReference>
<keyword evidence="3" id="KW-0813">Transport</keyword>
<dbReference type="GO" id="GO:0009279">
    <property type="term" value="C:cell outer membrane"/>
    <property type="evidence" value="ECO:0007669"/>
    <property type="project" value="UniProtKB-SubCell"/>
</dbReference>
<dbReference type="Proteomes" id="UP000502415">
    <property type="component" value="Chromosome"/>
</dbReference>
<dbReference type="SUPFAM" id="SSF56935">
    <property type="entry name" value="Porins"/>
    <property type="match status" value="1"/>
</dbReference>
<evidence type="ECO:0000256" key="14">
    <source>
        <dbReference type="SAM" id="SignalP"/>
    </source>
</evidence>
<keyword evidence="4" id="KW-1134">Transmembrane beta strand</keyword>
<feature type="signal peptide" evidence="14">
    <location>
        <begin position="1"/>
        <end position="19"/>
    </location>
</feature>
<dbReference type="Gene3D" id="2.170.130.10">
    <property type="entry name" value="TonB-dependent receptor, plug domain"/>
    <property type="match status" value="1"/>
</dbReference>
<keyword evidence="14" id="KW-0732">Signal</keyword>
<dbReference type="Pfam" id="PF07715">
    <property type="entry name" value="Plug"/>
    <property type="match status" value="1"/>
</dbReference>
<dbReference type="InterPro" id="IPR000531">
    <property type="entry name" value="Beta-barrel_TonB"/>
</dbReference>
<dbReference type="InterPro" id="IPR037066">
    <property type="entry name" value="Plug_dom_sf"/>
</dbReference>
<evidence type="ECO:0000256" key="9">
    <source>
        <dbReference type="ARBA" id="ARBA00023077"/>
    </source>
</evidence>
<feature type="domain" description="TonB-dependent receptor plug" evidence="16">
    <location>
        <begin position="60"/>
        <end position="167"/>
    </location>
</feature>
<evidence type="ECO:0000256" key="2">
    <source>
        <dbReference type="ARBA" id="ARBA00009810"/>
    </source>
</evidence>
<evidence type="ECO:0000256" key="12">
    <source>
        <dbReference type="ARBA" id="ARBA00023237"/>
    </source>
</evidence>
<organism evidence="17 18">
    <name type="scientific">Massilia forsythiae</name>
    <dbReference type="NCBI Taxonomy" id="2728020"/>
    <lineage>
        <taxon>Bacteria</taxon>
        <taxon>Pseudomonadati</taxon>
        <taxon>Pseudomonadota</taxon>
        <taxon>Betaproteobacteria</taxon>
        <taxon>Burkholderiales</taxon>
        <taxon>Oxalobacteraceae</taxon>
        <taxon>Telluria group</taxon>
        <taxon>Massilia</taxon>
    </lineage>
</organism>
<evidence type="ECO:0000256" key="13">
    <source>
        <dbReference type="RuleBase" id="RU003357"/>
    </source>
</evidence>